<dbReference type="PANTHER" id="PTHR41251">
    <property type="entry name" value="NON-HOMOLOGOUS END JOINING PROTEIN KU"/>
    <property type="match status" value="1"/>
</dbReference>
<keyword evidence="2" id="KW-0234">DNA repair</keyword>
<accession>A0AAE3U2E3</accession>
<comment type="subunit">
    <text evidence="2">Homodimer. Interacts with LigD.</text>
</comment>
<dbReference type="HAMAP" id="MF_01875">
    <property type="entry name" value="Prokaryotic_Ku"/>
    <property type="match status" value="1"/>
</dbReference>
<comment type="caution">
    <text evidence="5">The sequence shown here is derived from an EMBL/GenBank/DDBJ whole genome shotgun (WGS) entry which is preliminary data.</text>
</comment>
<keyword evidence="6" id="KW-1185">Reference proteome</keyword>
<dbReference type="GO" id="GO:0006303">
    <property type="term" value="P:double-strand break repair via nonhomologous end joining"/>
    <property type="evidence" value="ECO:0007669"/>
    <property type="project" value="UniProtKB-UniRule"/>
</dbReference>
<evidence type="ECO:0000256" key="3">
    <source>
        <dbReference type="SAM" id="MobiDB-lite"/>
    </source>
</evidence>
<feature type="domain" description="Ku" evidence="4">
    <location>
        <begin position="55"/>
        <end position="185"/>
    </location>
</feature>
<dbReference type="InterPro" id="IPR006164">
    <property type="entry name" value="DNA_bd_Ku70/Ku80"/>
</dbReference>
<evidence type="ECO:0000313" key="6">
    <source>
        <dbReference type="Proteomes" id="UP001161580"/>
    </source>
</evidence>
<dbReference type="InterPro" id="IPR016194">
    <property type="entry name" value="SPOC-like_C_dom_sf"/>
</dbReference>
<gene>
    <name evidence="2" type="primary">ku</name>
    <name evidence="5" type="ORF">MRS75_11095</name>
</gene>
<dbReference type="AlphaFoldDB" id="A0AAE3U2E3"/>
<dbReference type="GO" id="GO:0003690">
    <property type="term" value="F:double-stranded DNA binding"/>
    <property type="evidence" value="ECO:0007669"/>
    <property type="project" value="UniProtKB-UniRule"/>
</dbReference>
<dbReference type="PIRSF" id="PIRSF006493">
    <property type="entry name" value="Prok_Ku"/>
    <property type="match status" value="1"/>
</dbReference>
<dbReference type="GO" id="GO:0006310">
    <property type="term" value="P:DNA recombination"/>
    <property type="evidence" value="ECO:0007669"/>
    <property type="project" value="UniProtKB-KW"/>
</dbReference>
<name>A0AAE3U2E3_9HYPH</name>
<organism evidence="5 6">
    <name type="scientific">Ferirhizobium litorale</name>
    <dbReference type="NCBI Taxonomy" id="2927786"/>
    <lineage>
        <taxon>Bacteria</taxon>
        <taxon>Pseudomonadati</taxon>
        <taxon>Pseudomonadota</taxon>
        <taxon>Alphaproteobacteria</taxon>
        <taxon>Hyphomicrobiales</taxon>
        <taxon>Rhizobiaceae</taxon>
        <taxon>Ferirhizobium</taxon>
    </lineage>
</organism>
<dbReference type="SMART" id="SM00559">
    <property type="entry name" value="Ku78"/>
    <property type="match status" value="1"/>
</dbReference>
<dbReference type="NCBIfam" id="TIGR02772">
    <property type="entry name" value="Ku_bact"/>
    <property type="match status" value="1"/>
</dbReference>
<dbReference type="Pfam" id="PF02735">
    <property type="entry name" value="Ku"/>
    <property type="match status" value="1"/>
</dbReference>
<dbReference type="Proteomes" id="UP001161580">
    <property type="component" value="Unassembled WGS sequence"/>
</dbReference>
<evidence type="ECO:0000313" key="5">
    <source>
        <dbReference type="EMBL" id="MDI7922632.1"/>
    </source>
</evidence>
<dbReference type="InterPro" id="IPR009187">
    <property type="entry name" value="Prok_Ku"/>
</dbReference>
<evidence type="ECO:0000256" key="1">
    <source>
        <dbReference type="ARBA" id="ARBA00023125"/>
    </source>
</evidence>
<sequence length="279" mass="30665">MVARATWKGQLKIGALTCPVGLYTAVSSADHISLNIVNRKTGNRVERQFVDSETGKPVDKENQVKGYQLDSGDYVLVEGDELAAIVPDSDKVLSVEEFVPVDEIDKTYFERPYYLVPTDRDELEVAAVLMRGMEATNSAAIAHAVLFRKHRSLLIRPHEKVLIATVLAFDYEVRSAATTFKDIPEMDLTEEMIELAGHIISTRKGSFDPARFEDRYEAALLELVKAKMEGRQIEARPAKAESKVIDLMEALRLSAAAAKPAKSKAAARDKGGSGSKKAG</sequence>
<dbReference type="PANTHER" id="PTHR41251:SF1">
    <property type="entry name" value="NON-HOMOLOGOUS END JOINING PROTEIN KU"/>
    <property type="match status" value="1"/>
</dbReference>
<dbReference type="RefSeq" id="WP_311786418.1">
    <property type="nucleotide sequence ID" value="NZ_JALDYY010000004.1"/>
</dbReference>
<dbReference type="EMBL" id="JALDYZ010000005">
    <property type="protein sequence ID" value="MDI7922632.1"/>
    <property type="molecule type" value="Genomic_DNA"/>
</dbReference>
<comment type="similarity">
    <text evidence="2">Belongs to the prokaryotic Ku family.</text>
</comment>
<protein>
    <recommendedName>
        <fullName evidence="2">Non-homologous end joining protein Ku</fullName>
    </recommendedName>
</protein>
<dbReference type="SUPFAM" id="SSF100939">
    <property type="entry name" value="SPOC domain-like"/>
    <property type="match status" value="1"/>
</dbReference>
<comment type="function">
    <text evidence="2">With LigD forms a non-homologous end joining (NHEJ) DNA repair enzyme, which repairs dsDNA breaks with reduced fidelity. Binds linear dsDNA with 5'- and 3'- overhangs but not closed circular dsDNA nor ssDNA. Recruits and stimulates the ligase activity of LigD.</text>
</comment>
<evidence type="ECO:0000256" key="2">
    <source>
        <dbReference type="HAMAP-Rule" id="MF_01875"/>
    </source>
</evidence>
<reference evidence="5" key="1">
    <citation type="submission" date="2022-03" db="EMBL/GenBank/DDBJ databases">
        <title>Fererhizobium litorale gen. nov., sp. nov., isolated from sandy sediments of the Sea of Japan seashore.</title>
        <authorList>
            <person name="Romanenko L."/>
            <person name="Kurilenko V."/>
            <person name="Otstavnykh N."/>
            <person name="Svetashev V."/>
            <person name="Tekutyeva L."/>
            <person name="Isaeva M."/>
            <person name="Mikhailov V."/>
        </authorList>
    </citation>
    <scope>NUCLEOTIDE SEQUENCE</scope>
    <source>
        <strain evidence="5">KMM 9576</strain>
    </source>
</reference>
<keyword evidence="2" id="KW-0227">DNA damage</keyword>
<dbReference type="Gene3D" id="2.40.290.10">
    <property type="match status" value="1"/>
</dbReference>
<proteinExistence type="inferred from homology"/>
<keyword evidence="2" id="KW-0233">DNA recombination</keyword>
<evidence type="ECO:0000259" key="4">
    <source>
        <dbReference type="SMART" id="SM00559"/>
    </source>
</evidence>
<keyword evidence="1 2" id="KW-0238">DNA-binding</keyword>
<feature type="region of interest" description="Disordered" evidence="3">
    <location>
        <begin position="256"/>
        <end position="279"/>
    </location>
</feature>